<dbReference type="AlphaFoldDB" id="A0A7N0RHN1"/>
<accession>A0A7N0RHN1</accession>
<keyword evidence="5" id="KW-0539">Nucleus</keyword>
<sequence>MKNKTVRKARTPFCLQSLFPREVSPDCLDTEASQSLRTLKFHRPSFRIRKPHKVTMICRENKPVSPPLPALAPGFRFHPTDEELVRYYLARKVCGKSCRIDAISEADIYKMEPWDLPGLSKMKSRDLEWYFYSALDKKYGNGARMNRATSKGYWKATGNDRSVKHESCTVGMKKTLVFHKGRPPGGKRTNWVMHEYRLVDGELERLGIVKDGYVLCRVFQKSGLGPPNGDQYASFDESQWDDDKLVPGAETGDEGLMSDEAEPRDGSSLEGNGQDEKNQDTQPEKTKDDLKERSFLGAALVLKNERNDTWSLPSIVRPKRPRYTGSDSSCNPVQNHSSSLPSDPSLSAKLASPMADPADMAARTLLEFPLLNAHDAKENPQPTPPSSSSRFDIASFNMPVHPSYLDLISNLQNEIHSVSAERENLRIEMMHAQAMIDVLQSRVNLLLQENEGLRRSA</sequence>
<dbReference type="Gramene" id="Kaladp0011s0569.1.v1.1">
    <property type="protein sequence ID" value="Kaladp0011s0569.1.v1.1"/>
    <property type="gene ID" value="Kaladp0011s0569.v1.1"/>
</dbReference>
<evidence type="ECO:0000256" key="4">
    <source>
        <dbReference type="ARBA" id="ARBA00023163"/>
    </source>
</evidence>
<reference evidence="9" key="1">
    <citation type="submission" date="2021-01" db="UniProtKB">
        <authorList>
            <consortium name="EnsemblPlants"/>
        </authorList>
    </citation>
    <scope>IDENTIFICATION</scope>
</reference>
<dbReference type="Proteomes" id="UP000594263">
    <property type="component" value="Unplaced"/>
</dbReference>
<keyword evidence="10" id="KW-1185">Reference proteome</keyword>
<feature type="compositionally biased region" description="Low complexity" evidence="7">
    <location>
        <begin position="337"/>
        <end position="351"/>
    </location>
</feature>
<dbReference type="PROSITE" id="PS51005">
    <property type="entry name" value="NAC"/>
    <property type="match status" value="1"/>
</dbReference>
<evidence type="ECO:0000256" key="3">
    <source>
        <dbReference type="ARBA" id="ARBA00023125"/>
    </source>
</evidence>
<feature type="region of interest" description="Disordered" evidence="7">
    <location>
        <begin position="312"/>
        <end position="351"/>
    </location>
</feature>
<keyword evidence="6" id="KW-0175">Coiled coil</keyword>
<name>A0A7N0RHN1_KALFE</name>
<evidence type="ECO:0000256" key="5">
    <source>
        <dbReference type="ARBA" id="ARBA00023242"/>
    </source>
</evidence>
<dbReference type="InterPro" id="IPR003441">
    <property type="entry name" value="NAC-dom"/>
</dbReference>
<dbReference type="Pfam" id="PF02365">
    <property type="entry name" value="NAM"/>
    <property type="match status" value="1"/>
</dbReference>
<evidence type="ECO:0000313" key="10">
    <source>
        <dbReference type="Proteomes" id="UP000594263"/>
    </source>
</evidence>
<dbReference type="GO" id="GO:0003677">
    <property type="term" value="F:DNA binding"/>
    <property type="evidence" value="ECO:0007669"/>
    <property type="project" value="UniProtKB-KW"/>
</dbReference>
<feature type="compositionally biased region" description="Acidic residues" evidence="7">
    <location>
        <begin position="251"/>
        <end position="260"/>
    </location>
</feature>
<proteinExistence type="predicted"/>
<evidence type="ECO:0000256" key="6">
    <source>
        <dbReference type="SAM" id="Coils"/>
    </source>
</evidence>
<feature type="region of interest" description="Disordered" evidence="7">
    <location>
        <begin position="227"/>
        <end position="292"/>
    </location>
</feature>
<protein>
    <recommendedName>
        <fullName evidence="8">NAC domain-containing protein</fullName>
    </recommendedName>
</protein>
<evidence type="ECO:0000259" key="8">
    <source>
        <dbReference type="PROSITE" id="PS51005"/>
    </source>
</evidence>
<dbReference type="FunFam" id="2.170.150.80:FF:000002">
    <property type="entry name" value="Nac domain-containing protein 86"/>
    <property type="match status" value="1"/>
</dbReference>
<dbReference type="Gene3D" id="2.170.150.80">
    <property type="entry name" value="NAC domain"/>
    <property type="match status" value="1"/>
</dbReference>
<dbReference type="PANTHER" id="PTHR31744">
    <property type="entry name" value="PROTEIN CUP-SHAPED COTYLEDON 2-RELATED"/>
    <property type="match status" value="1"/>
</dbReference>
<comment type="subcellular location">
    <subcellularLocation>
        <location evidence="1">Nucleus</location>
    </subcellularLocation>
</comment>
<keyword evidence="2" id="KW-0805">Transcription regulation</keyword>
<feature type="coiled-coil region" evidence="6">
    <location>
        <begin position="408"/>
        <end position="456"/>
    </location>
</feature>
<evidence type="ECO:0000256" key="1">
    <source>
        <dbReference type="ARBA" id="ARBA00004123"/>
    </source>
</evidence>
<keyword evidence="3" id="KW-0238">DNA-binding</keyword>
<dbReference type="SUPFAM" id="SSF101941">
    <property type="entry name" value="NAC domain"/>
    <property type="match status" value="1"/>
</dbReference>
<dbReference type="PANTHER" id="PTHR31744:SF210">
    <property type="entry name" value="NAC DOMAIN-CONTAINING PROTEIN 86-LIKE"/>
    <property type="match status" value="1"/>
</dbReference>
<keyword evidence="4" id="KW-0804">Transcription</keyword>
<organism evidence="9 10">
    <name type="scientific">Kalanchoe fedtschenkoi</name>
    <name type="common">Lavender scallops</name>
    <name type="synonym">South American air plant</name>
    <dbReference type="NCBI Taxonomy" id="63787"/>
    <lineage>
        <taxon>Eukaryota</taxon>
        <taxon>Viridiplantae</taxon>
        <taxon>Streptophyta</taxon>
        <taxon>Embryophyta</taxon>
        <taxon>Tracheophyta</taxon>
        <taxon>Spermatophyta</taxon>
        <taxon>Magnoliopsida</taxon>
        <taxon>eudicotyledons</taxon>
        <taxon>Gunneridae</taxon>
        <taxon>Pentapetalae</taxon>
        <taxon>Saxifragales</taxon>
        <taxon>Crassulaceae</taxon>
        <taxon>Kalanchoe</taxon>
    </lineage>
</organism>
<evidence type="ECO:0000313" key="9">
    <source>
        <dbReference type="EnsemblPlants" id="Kaladp0011s0569.1.v1.1"/>
    </source>
</evidence>
<dbReference type="GO" id="GO:0006355">
    <property type="term" value="P:regulation of DNA-templated transcription"/>
    <property type="evidence" value="ECO:0007669"/>
    <property type="project" value="InterPro"/>
</dbReference>
<evidence type="ECO:0000256" key="7">
    <source>
        <dbReference type="SAM" id="MobiDB-lite"/>
    </source>
</evidence>
<dbReference type="OMA" id="KNNHCDE"/>
<feature type="compositionally biased region" description="Polar residues" evidence="7">
    <location>
        <begin position="325"/>
        <end position="336"/>
    </location>
</feature>
<evidence type="ECO:0000256" key="2">
    <source>
        <dbReference type="ARBA" id="ARBA00023015"/>
    </source>
</evidence>
<feature type="domain" description="NAC" evidence="8">
    <location>
        <begin position="71"/>
        <end position="221"/>
    </location>
</feature>
<feature type="compositionally biased region" description="Basic and acidic residues" evidence="7">
    <location>
        <begin position="274"/>
        <end position="292"/>
    </location>
</feature>
<dbReference type="InterPro" id="IPR036093">
    <property type="entry name" value="NAC_dom_sf"/>
</dbReference>
<dbReference type="GO" id="GO:0005634">
    <property type="term" value="C:nucleus"/>
    <property type="evidence" value="ECO:0007669"/>
    <property type="project" value="UniProtKB-SubCell"/>
</dbReference>
<dbReference type="EnsemblPlants" id="Kaladp0011s0569.1.v1.1">
    <property type="protein sequence ID" value="Kaladp0011s0569.1.v1.1"/>
    <property type="gene ID" value="Kaladp0011s0569.v1.1"/>
</dbReference>